<protein>
    <submittedName>
        <fullName evidence="5">CARD- and ANK-containing Inflammasome Adaptor Protein</fullName>
    </submittedName>
</protein>
<feature type="repeat" description="ANK" evidence="3">
    <location>
        <begin position="312"/>
        <end position="344"/>
    </location>
</feature>
<keyword evidence="2 3" id="KW-0040">ANK repeat</keyword>
<dbReference type="PANTHER" id="PTHR24173:SF74">
    <property type="entry name" value="ANKYRIN REPEAT DOMAIN-CONTAINING PROTEIN 16"/>
    <property type="match status" value="1"/>
</dbReference>
<feature type="compositionally biased region" description="Polar residues" evidence="4">
    <location>
        <begin position="46"/>
        <end position="62"/>
    </location>
</feature>
<dbReference type="PRINTS" id="PR01415">
    <property type="entry name" value="ANKYRIN"/>
</dbReference>
<dbReference type="InterPro" id="IPR036770">
    <property type="entry name" value="Ankyrin_rpt-contain_sf"/>
</dbReference>
<dbReference type="InterPro" id="IPR002110">
    <property type="entry name" value="Ankyrin_rpt"/>
</dbReference>
<proteinExistence type="predicted"/>
<dbReference type="AlphaFoldDB" id="A0A8C1MRC2"/>
<dbReference type="Pfam" id="PF12796">
    <property type="entry name" value="Ank_2"/>
    <property type="match status" value="3"/>
</dbReference>
<dbReference type="SMART" id="SM00248">
    <property type="entry name" value="ANK"/>
    <property type="match status" value="9"/>
</dbReference>
<dbReference type="PROSITE" id="PS50088">
    <property type="entry name" value="ANK_REPEAT"/>
    <property type="match status" value="7"/>
</dbReference>
<evidence type="ECO:0000256" key="4">
    <source>
        <dbReference type="SAM" id="MobiDB-lite"/>
    </source>
</evidence>
<reference evidence="5" key="1">
    <citation type="submission" date="2025-08" db="UniProtKB">
        <authorList>
            <consortium name="Ensembl"/>
        </authorList>
    </citation>
    <scope>IDENTIFICATION</scope>
</reference>
<dbReference type="Ensembl" id="ENSCCRT00010089562.1">
    <property type="protein sequence ID" value="ENSCCRP00010080725.1"/>
    <property type="gene ID" value="ENSCCRG00010035199.1"/>
</dbReference>
<dbReference type="PANTHER" id="PTHR24173">
    <property type="entry name" value="ANKYRIN REPEAT CONTAINING"/>
    <property type="match status" value="1"/>
</dbReference>
<evidence type="ECO:0000256" key="3">
    <source>
        <dbReference type="PROSITE-ProRule" id="PRU00023"/>
    </source>
</evidence>
<evidence type="ECO:0000256" key="1">
    <source>
        <dbReference type="ARBA" id="ARBA00022737"/>
    </source>
</evidence>
<evidence type="ECO:0000313" key="6">
    <source>
        <dbReference type="Proteomes" id="UP000694427"/>
    </source>
</evidence>
<reference evidence="5" key="2">
    <citation type="submission" date="2025-09" db="UniProtKB">
        <authorList>
            <consortium name="Ensembl"/>
        </authorList>
    </citation>
    <scope>IDENTIFICATION</scope>
</reference>
<evidence type="ECO:0000256" key="2">
    <source>
        <dbReference type="ARBA" id="ARBA00023043"/>
    </source>
</evidence>
<feature type="repeat" description="ANK" evidence="3">
    <location>
        <begin position="165"/>
        <end position="186"/>
    </location>
</feature>
<feature type="repeat" description="ANK" evidence="3">
    <location>
        <begin position="195"/>
        <end position="227"/>
    </location>
</feature>
<dbReference type="FunFam" id="1.25.40.20:FF:001201">
    <property type="entry name" value="CARD- and ANK-containing Inflammasome Adaptor Protein"/>
    <property type="match status" value="1"/>
</dbReference>
<keyword evidence="6" id="KW-1185">Reference proteome</keyword>
<name>A0A8C1MRC2_CYPCA</name>
<dbReference type="PROSITE" id="PS50297">
    <property type="entry name" value="ANK_REP_REGION"/>
    <property type="match status" value="7"/>
</dbReference>
<feature type="repeat" description="ANK" evidence="3">
    <location>
        <begin position="279"/>
        <end position="311"/>
    </location>
</feature>
<evidence type="ECO:0000313" key="5">
    <source>
        <dbReference type="Ensembl" id="ENSCCRP00010080725.1"/>
    </source>
</evidence>
<feature type="repeat" description="ANK" evidence="3">
    <location>
        <begin position="99"/>
        <end position="131"/>
    </location>
</feature>
<dbReference type="Proteomes" id="UP000694427">
    <property type="component" value="Unplaced"/>
</dbReference>
<feature type="repeat" description="ANK" evidence="3">
    <location>
        <begin position="132"/>
        <end position="164"/>
    </location>
</feature>
<keyword evidence="1" id="KW-0677">Repeat</keyword>
<dbReference type="Gene3D" id="1.25.40.20">
    <property type="entry name" value="Ankyrin repeat-containing domain"/>
    <property type="match status" value="5"/>
</dbReference>
<feature type="region of interest" description="Disordered" evidence="4">
    <location>
        <begin position="40"/>
        <end position="67"/>
    </location>
</feature>
<dbReference type="SUPFAM" id="SSF48403">
    <property type="entry name" value="Ankyrin repeat"/>
    <property type="match status" value="1"/>
</dbReference>
<organism evidence="5 6">
    <name type="scientific">Cyprinus carpio</name>
    <name type="common">Common carp</name>
    <dbReference type="NCBI Taxonomy" id="7962"/>
    <lineage>
        <taxon>Eukaryota</taxon>
        <taxon>Metazoa</taxon>
        <taxon>Chordata</taxon>
        <taxon>Craniata</taxon>
        <taxon>Vertebrata</taxon>
        <taxon>Euteleostomi</taxon>
        <taxon>Actinopterygii</taxon>
        <taxon>Neopterygii</taxon>
        <taxon>Teleostei</taxon>
        <taxon>Ostariophysi</taxon>
        <taxon>Cypriniformes</taxon>
        <taxon>Cyprinidae</taxon>
        <taxon>Cyprininae</taxon>
        <taxon>Cyprinus</taxon>
    </lineage>
</organism>
<feature type="repeat" description="ANK" evidence="3">
    <location>
        <begin position="228"/>
        <end position="256"/>
    </location>
</feature>
<sequence>MSSISAREEKNSKIQLIGYLLEKDKQGLVKYSKPNKELIPERIQPKSLTNKATSSTEQVKQTPKTESEHDAILKAVSSGDLYLLQELLKGLDVNTALLSTDTLLHLAAEHGKEAIVYFLLRQGLKLNLKDREGRTALHRASERGHTAVALALAKAGADIHATDLMSKTPLHLAAQNGHENTVKVLVHEEKKSLKNQTTVLHMAATEDDATLAEVLLRNGALVDTRDGQRKTALYHAVRQGNEKTAGVLLKAGAQVDSVIVDAAFELNRKSLLSLFFGPKDQTPLHLSALHNQPALMALLLRVGAQINSITQDGFTALHLASQSGHTEAVAQLLEGKADIHVKDKQGRTALHWAAAQGEVGVIQRCSLQNKTKHIQLENLKYVCQKVK</sequence>
<accession>A0A8C1MRC2</accession>